<dbReference type="FunFam" id="3.10.28.10:FF:000010">
    <property type="entry name" value="LAGLIDADG homing endonuclease I-LtrII"/>
    <property type="match status" value="1"/>
</dbReference>
<gene>
    <name evidence="2" type="ORF">SS1G_20014</name>
</gene>
<feature type="domain" description="Homing endonuclease LAGLIDADG" evidence="1">
    <location>
        <begin position="262"/>
        <end position="360"/>
    </location>
</feature>
<dbReference type="PANTHER" id="PTHR36181">
    <property type="entry name" value="INTRON-ENCODED ENDONUCLEASE AI3-RELATED"/>
    <property type="match status" value="1"/>
</dbReference>
<dbReference type="FunCoup" id="A0A0K0PT92">
    <property type="interactions" value="7"/>
</dbReference>
<dbReference type="KEGG" id="ssl:SS1G_20014"/>
<dbReference type="EMBL" id="KT283062">
    <property type="protein sequence ID" value="AKQ53304.1"/>
    <property type="molecule type" value="Genomic_DNA"/>
</dbReference>
<dbReference type="GO" id="GO:0005739">
    <property type="term" value="C:mitochondrion"/>
    <property type="evidence" value="ECO:0007669"/>
    <property type="project" value="UniProtKB-ARBA"/>
</dbReference>
<dbReference type="PANTHER" id="PTHR36181:SF4">
    <property type="entry name" value="LAGLIDADG ENDONUCLEASE"/>
    <property type="match status" value="1"/>
</dbReference>
<dbReference type="InterPro" id="IPR051289">
    <property type="entry name" value="LAGLIDADG_Endonuclease"/>
</dbReference>
<dbReference type="FunFam" id="3.10.28.10:FF:000015">
    <property type="entry name" value="Laglidadg endonuclease"/>
    <property type="match status" value="1"/>
</dbReference>
<geneLocation type="mitochondrion" evidence="2"/>
<keyword evidence="2" id="KW-0378">Hydrolase</keyword>
<evidence type="ECO:0000313" key="3">
    <source>
        <dbReference type="Proteomes" id="UP000001312"/>
    </source>
</evidence>
<dbReference type="InterPro" id="IPR004860">
    <property type="entry name" value="LAGLIDADG_dom"/>
</dbReference>
<evidence type="ECO:0000259" key="1">
    <source>
        <dbReference type="Pfam" id="PF00961"/>
    </source>
</evidence>
<dbReference type="Gene3D" id="3.10.28.10">
    <property type="entry name" value="Homing endonucleases"/>
    <property type="match status" value="2"/>
</dbReference>
<keyword evidence="2" id="KW-0496">Mitochondrion</keyword>
<dbReference type="RefSeq" id="YP_009389061.1">
    <property type="nucleotide sequence ID" value="NC_035155.1"/>
</dbReference>
<dbReference type="GeneID" id="33195458"/>
<keyword evidence="2" id="KW-0540">Nuclease</keyword>
<dbReference type="InParanoid" id="A0A0K0PT92"/>
<protein>
    <submittedName>
        <fullName evidence="2">Laglidadg endonuclease</fullName>
    </submittedName>
</protein>
<dbReference type="Pfam" id="PF00961">
    <property type="entry name" value="LAGLIDADG_1"/>
    <property type="match status" value="2"/>
</dbReference>
<evidence type="ECO:0000313" key="2">
    <source>
        <dbReference type="EMBL" id="AKQ53304.1"/>
    </source>
</evidence>
<keyword evidence="2" id="KW-0255">Endonuclease</keyword>
<organism evidence="2 3">
    <name type="scientific">Sclerotinia sclerotiorum (strain ATCC 18683 / 1980 / Ss-1)</name>
    <name type="common">White mold</name>
    <name type="synonym">Whetzelinia sclerotiorum</name>
    <dbReference type="NCBI Taxonomy" id="665079"/>
    <lineage>
        <taxon>Eukaryota</taxon>
        <taxon>Fungi</taxon>
        <taxon>Dikarya</taxon>
        <taxon>Ascomycota</taxon>
        <taxon>Pezizomycotina</taxon>
        <taxon>Leotiomycetes</taxon>
        <taxon>Helotiales</taxon>
        <taxon>Sclerotiniaceae</taxon>
        <taxon>Sclerotinia</taxon>
    </lineage>
</organism>
<dbReference type="SUPFAM" id="SSF55608">
    <property type="entry name" value="Homing endonucleases"/>
    <property type="match status" value="2"/>
</dbReference>
<dbReference type="STRING" id="665079.A0A0K0PT92"/>
<accession>A0A0K0PT92</accession>
<sequence>MGNRGSKPDSYISVKEQRVDGFSVLKKYCEVCSKCQGNLVFIAFLNYVNTIVESIPGIQVYPKAPISLFSVFTFADKKPLLTGGQARFSEFSPASTNGLNPYYITGFTDGEGCFFVGVSPDSKSKTGYRVKANFQIGLHIKDLALLEQIKSFFGVGKISKLGAESVQFRVYALEDLKVILHHFDKYPLLTNKQSDYLLFKQVVNLMEEGKHLTLEGLNKIMSIKAVLNNGEVSDNLRLAFPNIEPILRPEIKDRTIKSLHWLAGFTDAEGCFFVALKKSPASKLGEAVWLRFILTQHTRDEDFLKSLISTLNCGRYIPKSGYGEFIVEKFSEVSNKVIPIFEEFKLHGIKSKNFEDFQKVALLMKNKVHLTREGLDEIKKIKGGMNKSRLN</sequence>
<dbReference type="AlphaFoldDB" id="A0A0K0PT92"/>
<dbReference type="Proteomes" id="UP000001312">
    <property type="component" value="Mitochondrion MT"/>
</dbReference>
<name>A0A0K0PT92_SCLS1</name>
<reference evidence="2 3" key="1">
    <citation type="submission" date="2015-07" db="EMBL/GenBank/DDBJ databases">
        <title>The Genome Sequence of Sclerotinia sclerotiorum 1980 mitochondrion.</title>
        <authorList>
            <consortium name="The Broad Institute Genome Sequencing Platform"/>
            <person name="Cuomo C."/>
            <person name="Chen Z."/>
            <person name="Haas B."/>
            <person name="Koehrsen M."/>
            <person name="Young S.K."/>
            <person name="Zeng Q."/>
            <person name="Alvarado L."/>
            <person name="Berlin A."/>
            <person name="Borenstein D."/>
            <person name="Engels R."/>
            <person name="Freedman E."/>
            <person name="Gellesch M."/>
            <person name="Goldberg J."/>
            <person name="Griggs A."/>
            <person name="Gujja S."/>
            <person name="Heiman D."/>
            <person name="Hepburn T."/>
            <person name="Howarth C."/>
            <person name="Jen D."/>
            <person name="Larson L."/>
            <person name="Lewis B."/>
            <person name="Mehta T."/>
            <person name="Park D."/>
            <person name="Pearson M."/>
            <person name="Roberts A."/>
            <person name="Saif S."/>
            <person name="Shea T."/>
            <person name="Shenoy N."/>
            <person name="Sisk P."/>
            <person name="Stolte C."/>
            <person name="Sykes S."/>
            <person name="Walk T."/>
            <person name="White J."/>
            <person name="Yandava C."/>
            <person name="Dickman M.B."/>
            <person name="Kohn L."/>
            <person name="Rollins J."/>
            <person name="Nusbaum C."/>
            <person name="Birren B."/>
        </authorList>
    </citation>
    <scope>NUCLEOTIDE SEQUENCE [LARGE SCALE GENOMIC DNA]</scope>
    <source>
        <strain evidence="3">ATCC 18683 / 1980 / Ss-1</strain>
    </source>
</reference>
<proteinExistence type="predicted"/>
<dbReference type="InterPro" id="IPR027434">
    <property type="entry name" value="Homing_endonucl"/>
</dbReference>
<dbReference type="GO" id="GO:0004519">
    <property type="term" value="F:endonuclease activity"/>
    <property type="evidence" value="ECO:0007669"/>
    <property type="project" value="UniProtKB-KW"/>
</dbReference>
<keyword evidence="3" id="KW-1185">Reference proteome</keyword>
<feature type="domain" description="Homing endonuclease LAGLIDADG" evidence="1">
    <location>
        <begin position="104"/>
        <end position="203"/>
    </location>
</feature>